<organism evidence="3 4">
    <name type="scientific">Cordyceps javanica</name>
    <dbReference type="NCBI Taxonomy" id="43265"/>
    <lineage>
        <taxon>Eukaryota</taxon>
        <taxon>Fungi</taxon>
        <taxon>Dikarya</taxon>
        <taxon>Ascomycota</taxon>
        <taxon>Pezizomycotina</taxon>
        <taxon>Sordariomycetes</taxon>
        <taxon>Hypocreomycetidae</taxon>
        <taxon>Hypocreales</taxon>
        <taxon>Cordycipitaceae</taxon>
        <taxon>Cordyceps</taxon>
    </lineage>
</organism>
<keyword evidence="4" id="KW-1185">Reference proteome</keyword>
<feature type="signal peptide" evidence="2">
    <location>
        <begin position="1"/>
        <end position="20"/>
    </location>
</feature>
<dbReference type="PANTHER" id="PTHR39599:SF2">
    <property type="entry name" value="ANCHORED PROTEIN, PUTATIVE (AFU_ORTHOLOGUE AFUA_1G09650)-RELATED"/>
    <property type="match status" value="1"/>
</dbReference>
<feature type="compositionally biased region" description="Low complexity" evidence="1">
    <location>
        <begin position="284"/>
        <end position="294"/>
    </location>
</feature>
<reference evidence="3 4" key="1">
    <citation type="journal article" date="2019" name="Appl. Microbiol. Biotechnol.">
        <title>Genome sequence of Isaria javanica and comparative genome analysis insights into family S53 peptidase evolution in fungal entomopathogens.</title>
        <authorList>
            <person name="Lin R."/>
            <person name="Zhang X."/>
            <person name="Xin B."/>
            <person name="Zou M."/>
            <person name="Gao Y."/>
            <person name="Qin F."/>
            <person name="Hu Q."/>
            <person name="Xie B."/>
            <person name="Cheng X."/>
        </authorList>
    </citation>
    <scope>NUCLEOTIDE SEQUENCE [LARGE SCALE GENOMIC DNA]</scope>
    <source>
        <strain evidence="3 4">IJ1G</strain>
    </source>
</reference>
<protein>
    <submittedName>
        <fullName evidence="3">GPI anchored protein</fullName>
    </submittedName>
</protein>
<name>A0A545UWT4_9HYPO</name>
<feature type="chain" id="PRO_5021761930" evidence="2">
    <location>
        <begin position="21"/>
        <end position="442"/>
    </location>
</feature>
<evidence type="ECO:0000313" key="4">
    <source>
        <dbReference type="Proteomes" id="UP000315783"/>
    </source>
</evidence>
<dbReference type="STRING" id="43265.A0A545UWT4"/>
<dbReference type="PANTHER" id="PTHR39599">
    <property type="entry name" value="GPI-ANCHORED PROTEIN (EUROFUNG)-RELATED-RELATED"/>
    <property type="match status" value="1"/>
</dbReference>
<accession>A0A545UWT4</accession>
<evidence type="ECO:0000256" key="2">
    <source>
        <dbReference type="SAM" id="SignalP"/>
    </source>
</evidence>
<feature type="region of interest" description="Disordered" evidence="1">
    <location>
        <begin position="253"/>
        <end position="304"/>
    </location>
</feature>
<dbReference type="EMBL" id="SPUK01000011">
    <property type="protein sequence ID" value="TQV93935.1"/>
    <property type="molecule type" value="Genomic_DNA"/>
</dbReference>
<comment type="caution">
    <text evidence="3">The sequence shown here is derived from an EMBL/GenBank/DDBJ whole genome shotgun (WGS) entry which is preliminary data.</text>
</comment>
<dbReference type="Proteomes" id="UP000315783">
    <property type="component" value="Unassembled WGS sequence"/>
</dbReference>
<proteinExistence type="predicted"/>
<keyword evidence="2" id="KW-0732">Signal</keyword>
<sequence>MLLLLPASFISLALQASSSAAERSPTALRKVAPDAGEKIFPEHLAFATISFEDASIAARQFLEAQDALPRTARQRAQAYRPAFARHHADESSSSRGGVLRWRAANKAFGLLQSQRRAASCPRGMSGCDAIGQPNKCCQDGTVCTAVEDDAVGGIACCPQGSSCGGRVGTCPSDAVSCPAALGGGCCIPGYVCEGVGCVPSASATDSTTATKTTATTIVATSPATTITVTSTRTTWVDGAPSTVVVTEVVTQTASRAPSTTTTTVTVTESGSTVTGGAPWRPTDTTTTTTMKGGSSSSGGGGKTTTGTQEGCPTGFYGCLATHGGGCCQTDRDCRTSSCPPQASTTIVSDGRTVVVPASDVLSTAASKCASGWFLCGTDAGTRPGCCPSGYDCGTASCFTASASQTASVQKEQPKGNLAVANAASMLRSFCSFVAVAAWIFWV</sequence>
<gene>
    <name evidence="3" type="ORF">IF1G_07667</name>
</gene>
<feature type="compositionally biased region" description="Low complexity" evidence="1">
    <location>
        <begin position="253"/>
        <end position="276"/>
    </location>
</feature>
<evidence type="ECO:0000313" key="3">
    <source>
        <dbReference type="EMBL" id="TQV93935.1"/>
    </source>
</evidence>
<dbReference type="AlphaFoldDB" id="A0A545UWT4"/>
<evidence type="ECO:0000256" key="1">
    <source>
        <dbReference type="SAM" id="MobiDB-lite"/>
    </source>
</evidence>